<dbReference type="EMBL" id="GBXM01058824">
    <property type="protein sequence ID" value="JAH49753.1"/>
    <property type="molecule type" value="Transcribed_RNA"/>
</dbReference>
<organism evidence="2">
    <name type="scientific">Anguilla anguilla</name>
    <name type="common">European freshwater eel</name>
    <name type="synonym">Muraena anguilla</name>
    <dbReference type="NCBI Taxonomy" id="7936"/>
    <lineage>
        <taxon>Eukaryota</taxon>
        <taxon>Metazoa</taxon>
        <taxon>Chordata</taxon>
        <taxon>Craniata</taxon>
        <taxon>Vertebrata</taxon>
        <taxon>Euteleostomi</taxon>
        <taxon>Actinopterygii</taxon>
        <taxon>Neopterygii</taxon>
        <taxon>Teleostei</taxon>
        <taxon>Anguilliformes</taxon>
        <taxon>Anguillidae</taxon>
        <taxon>Anguilla</taxon>
    </lineage>
</organism>
<protein>
    <submittedName>
        <fullName evidence="2">Uncharacterized protein</fullName>
    </submittedName>
</protein>
<reference evidence="2" key="1">
    <citation type="submission" date="2014-11" db="EMBL/GenBank/DDBJ databases">
        <authorList>
            <person name="Amaro Gonzalez C."/>
        </authorList>
    </citation>
    <scope>NUCLEOTIDE SEQUENCE</scope>
</reference>
<name>A0A0E9TAN3_ANGAN</name>
<evidence type="ECO:0000256" key="1">
    <source>
        <dbReference type="SAM" id="MobiDB-lite"/>
    </source>
</evidence>
<reference evidence="2" key="2">
    <citation type="journal article" date="2015" name="Fish Shellfish Immunol.">
        <title>Early steps in the European eel (Anguilla anguilla)-Vibrio vulnificus interaction in the gills: Role of the RtxA13 toxin.</title>
        <authorList>
            <person name="Callol A."/>
            <person name="Pajuelo D."/>
            <person name="Ebbesson L."/>
            <person name="Teles M."/>
            <person name="MacKenzie S."/>
            <person name="Amaro C."/>
        </authorList>
    </citation>
    <scope>NUCLEOTIDE SEQUENCE</scope>
</reference>
<sequence>MKKIWATWERHNPPPPKDPRVSCLQSSAMFGSVSVFKTRYAFMHLHAVENGLS</sequence>
<proteinExistence type="predicted"/>
<feature type="region of interest" description="Disordered" evidence="1">
    <location>
        <begin position="1"/>
        <end position="20"/>
    </location>
</feature>
<accession>A0A0E9TAN3</accession>
<evidence type="ECO:0000313" key="2">
    <source>
        <dbReference type="EMBL" id="JAH49753.1"/>
    </source>
</evidence>
<dbReference type="AlphaFoldDB" id="A0A0E9TAN3"/>
<feature type="compositionally biased region" description="Basic and acidic residues" evidence="1">
    <location>
        <begin position="8"/>
        <end position="20"/>
    </location>
</feature>